<sequence length="299" mass="34861">MLPYQTLEEAALALGRNLTLAERLWYNYSAQKSDFLLYSHNALFMILVFSLVPLPCAFMELSQSKRMAKFKIQPDIKRSFSDMFNCYKHVMKMLAFVLGPLQFVSFPAIKWLGIHTSLPLPSLWEVLSQLLVYFLIEDYASYWFHRLLLHSQWGYHKIHYVHHEYRASFGFTALYTHWAEILIFGIPTFLGPAMVPCHMITLCLWTSLRLVEAIEAHNGFEFPWSPTKFIPFCVGAGYHDYHHYVGGQSQSNFGSVFTYCDFIYGTNKGYRHRKQALEKITKKNPQNSKVNGVKSRRNQ</sequence>
<comment type="subcellular location">
    <subcellularLocation>
        <location evidence="1">Membrane</location>
    </subcellularLocation>
</comment>
<dbReference type="Proteomes" id="UP000504621">
    <property type="component" value="Unplaced"/>
</dbReference>
<dbReference type="GO" id="GO:0016491">
    <property type="term" value="F:oxidoreductase activity"/>
    <property type="evidence" value="ECO:0007669"/>
    <property type="project" value="InterPro"/>
</dbReference>
<evidence type="ECO:0000256" key="4">
    <source>
        <dbReference type="ARBA" id="ARBA00022989"/>
    </source>
</evidence>
<keyword evidence="4 6" id="KW-1133">Transmembrane helix</keyword>
<feature type="transmembrane region" description="Helical" evidence="6">
    <location>
        <begin position="42"/>
        <end position="61"/>
    </location>
</feature>
<evidence type="ECO:0000256" key="3">
    <source>
        <dbReference type="ARBA" id="ARBA00022692"/>
    </source>
</evidence>
<dbReference type="InterPro" id="IPR006694">
    <property type="entry name" value="Fatty_acid_hydroxylase"/>
</dbReference>
<dbReference type="GO" id="GO:0016020">
    <property type="term" value="C:membrane"/>
    <property type="evidence" value="ECO:0007669"/>
    <property type="project" value="UniProtKB-SubCell"/>
</dbReference>
<evidence type="ECO:0000259" key="7">
    <source>
        <dbReference type="Pfam" id="PF04116"/>
    </source>
</evidence>
<accession>A0A6J1A1T5</accession>
<dbReference type="GO" id="GO:0005506">
    <property type="term" value="F:iron ion binding"/>
    <property type="evidence" value="ECO:0007669"/>
    <property type="project" value="InterPro"/>
</dbReference>
<dbReference type="GO" id="GO:0008610">
    <property type="term" value="P:lipid biosynthetic process"/>
    <property type="evidence" value="ECO:0007669"/>
    <property type="project" value="InterPro"/>
</dbReference>
<reference evidence="9" key="1">
    <citation type="submission" date="2025-08" db="UniProtKB">
        <authorList>
            <consortium name="RefSeq"/>
        </authorList>
    </citation>
    <scope>IDENTIFICATION</scope>
    <source>
        <tissue evidence="9">Leaf</tissue>
    </source>
</reference>
<dbReference type="AlphaFoldDB" id="A0A6J1A1T5"/>
<dbReference type="OrthoDB" id="936556at2759"/>
<gene>
    <name evidence="9" type="primary">LOC110414315</name>
</gene>
<name>A0A6J1A1T5_9ROSI</name>
<evidence type="ECO:0000313" key="8">
    <source>
        <dbReference type="Proteomes" id="UP000504621"/>
    </source>
</evidence>
<keyword evidence="5 6" id="KW-0472">Membrane</keyword>
<dbReference type="InterPro" id="IPR050307">
    <property type="entry name" value="Sterol_Desaturase_Related"/>
</dbReference>
<dbReference type="Pfam" id="PF04116">
    <property type="entry name" value="FA_hydroxylase"/>
    <property type="match status" value="1"/>
</dbReference>
<feature type="domain" description="Fatty acid hydroxylase" evidence="7">
    <location>
        <begin position="131"/>
        <end position="266"/>
    </location>
</feature>
<proteinExistence type="inferred from homology"/>
<evidence type="ECO:0000256" key="2">
    <source>
        <dbReference type="ARBA" id="ARBA00009324"/>
    </source>
</evidence>
<evidence type="ECO:0000313" key="9">
    <source>
        <dbReference type="RefSeq" id="XP_021281112.1"/>
    </source>
</evidence>
<protein>
    <submittedName>
        <fullName evidence="9">Methylsterol monooxygenase 1-1-like isoform X1</fullName>
    </submittedName>
</protein>
<evidence type="ECO:0000256" key="6">
    <source>
        <dbReference type="SAM" id="Phobius"/>
    </source>
</evidence>
<dbReference type="GeneID" id="110414315"/>
<evidence type="ECO:0000256" key="5">
    <source>
        <dbReference type="ARBA" id="ARBA00023136"/>
    </source>
</evidence>
<feature type="transmembrane region" description="Helical" evidence="6">
    <location>
        <begin position="93"/>
        <end position="114"/>
    </location>
</feature>
<evidence type="ECO:0000256" key="1">
    <source>
        <dbReference type="ARBA" id="ARBA00004370"/>
    </source>
</evidence>
<organism evidence="8 9">
    <name type="scientific">Herrania umbratica</name>
    <dbReference type="NCBI Taxonomy" id="108875"/>
    <lineage>
        <taxon>Eukaryota</taxon>
        <taxon>Viridiplantae</taxon>
        <taxon>Streptophyta</taxon>
        <taxon>Embryophyta</taxon>
        <taxon>Tracheophyta</taxon>
        <taxon>Spermatophyta</taxon>
        <taxon>Magnoliopsida</taxon>
        <taxon>eudicotyledons</taxon>
        <taxon>Gunneridae</taxon>
        <taxon>Pentapetalae</taxon>
        <taxon>rosids</taxon>
        <taxon>malvids</taxon>
        <taxon>Malvales</taxon>
        <taxon>Malvaceae</taxon>
        <taxon>Byttnerioideae</taxon>
        <taxon>Herrania</taxon>
    </lineage>
</organism>
<comment type="similarity">
    <text evidence="2">Belongs to the sterol desaturase family.</text>
</comment>
<keyword evidence="3 6" id="KW-0812">Transmembrane</keyword>
<keyword evidence="8" id="KW-1185">Reference proteome</keyword>
<feature type="transmembrane region" description="Helical" evidence="6">
    <location>
        <begin position="126"/>
        <end position="144"/>
    </location>
</feature>
<dbReference type="RefSeq" id="XP_021281112.1">
    <property type="nucleotide sequence ID" value="XM_021425437.1"/>
</dbReference>
<dbReference type="PANTHER" id="PTHR11863">
    <property type="entry name" value="STEROL DESATURASE"/>
    <property type="match status" value="1"/>
</dbReference>